<evidence type="ECO:0000256" key="5">
    <source>
        <dbReference type="ARBA" id="ARBA00023027"/>
    </source>
</evidence>
<reference evidence="11 12" key="2">
    <citation type="journal article" date="2011" name="Stand. Genomic Sci.">
        <title>Complete genome sequence of Leadbetterella byssophila type strain (4M15).</title>
        <authorList>
            <person name="Abt B."/>
            <person name="Teshima H."/>
            <person name="Lucas S."/>
            <person name="Lapidus A."/>
            <person name="Del Rio T.G."/>
            <person name="Nolan M."/>
            <person name="Tice H."/>
            <person name="Cheng J.F."/>
            <person name="Pitluck S."/>
            <person name="Liolios K."/>
            <person name="Pagani I."/>
            <person name="Ivanova N."/>
            <person name="Mavromatis K."/>
            <person name="Pati A."/>
            <person name="Tapia R."/>
            <person name="Han C."/>
            <person name="Goodwin L."/>
            <person name="Chen A."/>
            <person name="Palaniappan K."/>
            <person name="Land M."/>
            <person name="Hauser L."/>
            <person name="Chang Y.J."/>
            <person name="Jeffries C.D."/>
            <person name="Rohde M."/>
            <person name="Goker M."/>
            <person name="Tindall B.J."/>
            <person name="Detter J.C."/>
            <person name="Woyke T."/>
            <person name="Bristow J."/>
            <person name="Eisen J.A."/>
            <person name="Markowitz V."/>
            <person name="Hugenholtz P."/>
            <person name="Klenk H.P."/>
            <person name="Kyrpides N.C."/>
        </authorList>
    </citation>
    <scope>NUCLEOTIDE SEQUENCE [LARGE SCALE GENOMIC DNA]</scope>
    <source>
        <strain evidence="12">DSM 17132 / JCM 16389 / KACC 11308 / NBRC 106382 / 4M15</strain>
    </source>
</reference>
<dbReference type="GO" id="GO:0003856">
    <property type="term" value="F:3-dehydroquinate synthase activity"/>
    <property type="evidence" value="ECO:0007669"/>
    <property type="project" value="UniProtKB-EC"/>
</dbReference>
<keyword evidence="12" id="KW-1185">Reference proteome</keyword>
<proteinExistence type="predicted"/>
<dbReference type="InterPro" id="IPR050071">
    <property type="entry name" value="Dehydroquinate_synthase"/>
</dbReference>
<dbReference type="PANTHER" id="PTHR43622:SF7">
    <property type="entry name" value="3-DEHYDROQUINATE SYNTHASE, CHLOROPLASTIC"/>
    <property type="match status" value="1"/>
</dbReference>
<dbReference type="STRING" id="649349.Lbys_0400"/>
<keyword evidence="8" id="KW-0170">Cobalt</keyword>
<dbReference type="KEGG" id="lby:Lbys_0400"/>
<dbReference type="Proteomes" id="UP000007435">
    <property type="component" value="Chromosome"/>
</dbReference>
<evidence type="ECO:0000256" key="2">
    <source>
        <dbReference type="ARBA" id="ARBA00001941"/>
    </source>
</evidence>
<organism evidence="11 12">
    <name type="scientific">Leadbetterella byssophila (strain DSM 17132 / JCM 16389 / KACC 11308 / NBRC 106382 / 4M15)</name>
    <dbReference type="NCBI Taxonomy" id="649349"/>
    <lineage>
        <taxon>Bacteria</taxon>
        <taxon>Pseudomonadati</taxon>
        <taxon>Bacteroidota</taxon>
        <taxon>Cytophagia</taxon>
        <taxon>Cytophagales</taxon>
        <taxon>Leadbetterellaceae</taxon>
        <taxon>Leadbetterella</taxon>
    </lineage>
</organism>
<dbReference type="HOGENOM" id="CLU_001201_0_4_10"/>
<dbReference type="NCBIfam" id="NF004852">
    <property type="entry name" value="PRK06203.1"/>
    <property type="match status" value="1"/>
</dbReference>
<keyword evidence="5" id="KW-0520">NAD</keyword>
<dbReference type="GO" id="GO:0009073">
    <property type="term" value="P:aromatic amino acid family biosynthetic process"/>
    <property type="evidence" value="ECO:0007669"/>
    <property type="project" value="UniProtKB-KW"/>
</dbReference>
<dbReference type="EC" id="4.2.3.4" evidence="11"/>
<dbReference type="Gene3D" id="1.20.1090.10">
    <property type="entry name" value="Dehydroquinate synthase-like - alpha domain"/>
    <property type="match status" value="1"/>
</dbReference>
<evidence type="ECO:0000256" key="1">
    <source>
        <dbReference type="ARBA" id="ARBA00001911"/>
    </source>
</evidence>
<name>E4RW35_LEAB4</name>
<dbReference type="PIRSF" id="PIRSF001455">
    <property type="entry name" value="DHQ_synth"/>
    <property type="match status" value="1"/>
</dbReference>
<accession>E4RW35</accession>
<keyword evidence="4" id="KW-0479">Metal-binding</keyword>
<dbReference type="AlphaFoldDB" id="E4RW35"/>
<dbReference type="InterPro" id="IPR056179">
    <property type="entry name" value="DHQS_C"/>
</dbReference>
<evidence type="ECO:0000313" key="11">
    <source>
        <dbReference type="EMBL" id="ADQ16178.1"/>
    </source>
</evidence>
<keyword evidence="3" id="KW-0028">Amino-acid biosynthesis</keyword>
<evidence type="ECO:0000259" key="9">
    <source>
        <dbReference type="Pfam" id="PF01761"/>
    </source>
</evidence>
<evidence type="ECO:0000313" key="12">
    <source>
        <dbReference type="Proteomes" id="UP000007435"/>
    </source>
</evidence>
<dbReference type="CDD" id="cd08198">
    <property type="entry name" value="DHQS-like"/>
    <property type="match status" value="1"/>
</dbReference>
<feature type="domain" description="3-dehydroquinate synthase N-terminal" evidence="9">
    <location>
        <begin position="71"/>
        <end position="182"/>
    </location>
</feature>
<dbReference type="RefSeq" id="WP_013407233.1">
    <property type="nucleotide sequence ID" value="NC_014655.1"/>
</dbReference>
<sequence length="368" mass="41259">MKVINQSFQVSYEYPVVFTRNLFGTSTLREFLENYGEKAYRKKVLFVVDEGVFNAHPHISFKEYWPGAGLLVVPGGERVKNHSDSLEKVLAAINEYGIDRHSFVLAVGGGAVLDMVGYAAAIAHRGVKLVRIPTTVLSQNDSAVGVKNSINYFGKKNFLGTFVPPVAVFNDFDFLRTLSPRDQISGIAEAVKVALIKDLDFFEWLEKNAKNLREGVESIMEEQIIRSAEHHLAHIRSGDPFELGSARPLDFGHWAAHKLEYLTGFEVRHGEAVAIGIALDVCYSQLMGFIKEEDRDRVLQVLQSIGFSLYHPVLDNKNHLWEGLNEFREHLGGMLTITLLEKLGKGIEVHEVDFNKVILALDHLATIK</sequence>
<dbReference type="Pfam" id="PF01761">
    <property type="entry name" value="DHQ_synthase"/>
    <property type="match status" value="1"/>
</dbReference>
<keyword evidence="6" id="KW-0057">Aromatic amino acid biosynthesis</keyword>
<dbReference type="GO" id="GO:0008652">
    <property type="term" value="P:amino acid biosynthetic process"/>
    <property type="evidence" value="ECO:0007669"/>
    <property type="project" value="UniProtKB-KW"/>
</dbReference>
<evidence type="ECO:0000256" key="6">
    <source>
        <dbReference type="ARBA" id="ARBA00023141"/>
    </source>
</evidence>
<dbReference type="GO" id="GO:0046872">
    <property type="term" value="F:metal ion binding"/>
    <property type="evidence" value="ECO:0007669"/>
    <property type="project" value="UniProtKB-KW"/>
</dbReference>
<comment type="cofactor">
    <cofactor evidence="1">
        <name>NAD(+)</name>
        <dbReference type="ChEBI" id="CHEBI:57540"/>
    </cofactor>
</comment>
<gene>
    <name evidence="11" type="ordered locus">Lbys_0400</name>
</gene>
<dbReference type="eggNOG" id="COG0337">
    <property type="taxonomic scope" value="Bacteria"/>
</dbReference>
<comment type="cofactor">
    <cofactor evidence="2">
        <name>Co(2+)</name>
        <dbReference type="ChEBI" id="CHEBI:48828"/>
    </cofactor>
</comment>
<dbReference type="Pfam" id="PF24621">
    <property type="entry name" value="DHQS_C"/>
    <property type="match status" value="1"/>
</dbReference>
<dbReference type="OrthoDB" id="9806583at2"/>
<evidence type="ECO:0000259" key="10">
    <source>
        <dbReference type="Pfam" id="PF24621"/>
    </source>
</evidence>
<feature type="domain" description="3-dehydroquinate synthase C-terminal" evidence="10">
    <location>
        <begin position="186"/>
        <end position="312"/>
    </location>
</feature>
<dbReference type="InterPro" id="IPR030960">
    <property type="entry name" value="DHQS/DOIS_N"/>
</dbReference>
<reference key="1">
    <citation type="submission" date="2010-11" db="EMBL/GenBank/DDBJ databases">
        <title>The complete genome of Leadbetterella byssophila DSM 17132.</title>
        <authorList>
            <consortium name="US DOE Joint Genome Institute (JGI-PGF)"/>
            <person name="Lucas S."/>
            <person name="Copeland A."/>
            <person name="Lapidus A."/>
            <person name="Glavina del Rio T."/>
            <person name="Dalin E."/>
            <person name="Tice H."/>
            <person name="Bruce D."/>
            <person name="Goodwin L."/>
            <person name="Pitluck S."/>
            <person name="Kyrpides N."/>
            <person name="Mavromatis K."/>
            <person name="Ivanova N."/>
            <person name="Teshima H."/>
            <person name="Brettin T."/>
            <person name="Detter J.C."/>
            <person name="Han C."/>
            <person name="Tapia R."/>
            <person name="Land M."/>
            <person name="Hauser L."/>
            <person name="Markowitz V."/>
            <person name="Cheng J.-F."/>
            <person name="Hugenholtz P."/>
            <person name="Woyke T."/>
            <person name="Wu D."/>
            <person name="Tindall B."/>
            <person name="Pomrenke H.G."/>
            <person name="Brambilla E."/>
            <person name="Klenk H.-P."/>
            <person name="Eisen J.A."/>
        </authorList>
    </citation>
    <scope>NUCLEOTIDE SEQUENCE [LARGE SCALE GENOMIC DNA]</scope>
    <source>
        <strain>DSM 17132</strain>
    </source>
</reference>
<protein>
    <submittedName>
        <fullName evidence="11">3-dehydroquinate synthase</fullName>
        <ecNumber evidence="11">4.2.3.4</ecNumber>
    </submittedName>
</protein>
<dbReference type="PANTHER" id="PTHR43622">
    <property type="entry name" value="3-DEHYDROQUINATE SYNTHASE"/>
    <property type="match status" value="1"/>
</dbReference>
<dbReference type="Gene3D" id="3.40.50.1970">
    <property type="match status" value="1"/>
</dbReference>
<dbReference type="InterPro" id="IPR030963">
    <property type="entry name" value="DHQ_synth_fam"/>
</dbReference>
<keyword evidence="7 11" id="KW-0456">Lyase</keyword>
<evidence type="ECO:0000256" key="4">
    <source>
        <dbReference type="ARBA" id="ARBA00022723"/>
    </source>
</evidence>
<evidence type="ECO:0000256" key="8">
    <source>
        <dbReference type="ARBA" id="ARBA00023285"/>
    </source>
</evidence>
<dbReference type="SUPFAM" id="SSF56796">
    <property type="entry name" value="Dehydroquinate synthase-like"/>
    <property type="match status" value="1"/>
</dbReference>
<evidence type="ECO:0000256" key="7">
    <source>
        <dbReference type="ARBA" id="ARBA00023239"/>
    </source>
</evidence>
<evidence type="ECO:0000256" key="3">
    <source>
        <dbReference type="ARBA" id="ARBA00022605"/>
    </source>
</evidence>
<dbReference type="EMBL" id="CP002305">
    <property type="protein sequence ID" value="ADQ16178.1"/>
    <property type="molecule type" value="Genomic_DNA"/>
</dbReference>